<feature type="transmembrane region" description="Helical" evidence="1">
    <location>
        <begin position="28"/>
        <end position="47"/>
    </location>
</feature>
<name>A0A8G2I2T8_STAAU</name>
<keyword evidence="1" id="KW-0812">Transmembrane</keyword>
<evidence type="ECO:0008006" key="4">
    <source>
        <dbReference type="Google" id="ProtNLM"/>
    </source>
</evidence>
<evidence type="ECO:0000313" key="2">
    <source>
        <dbReference type="EMBL" id="SUK18330.1"/>
    </source>
</evidence>
<dbReference type="AlphaFoldDB" id="A0A8G2I2T8"/>
<feature type="transmembrane region" description="Helical" evidence="1">
    <location>
        <begin position="165"/>
        <end position="186"/>
    </location>
</feature>
<reference evidence="2 3" key="1">
    <citation type="submission" date="2018-06" db="EMBL/GenBank/DDBJ databases">
        <authorList>
            <consortium name="Pathogen Informatics"/>
            <person name="Doyle S."/>
        </authorList>
    </citation>
    <scope>NUCLEOTIDE SEQUENCE [LARGE SCALE GENOMIC DNA]</scope>
    <source>
        <strain evidence="2 3">NCTC7972</strain>
    </source>
</reference>
<evidence type="ECO:0000256" key="1">
    <source>
        <dbReference type="SAM" id="Phobius"/>
    </source>
</evidence>
<dbReference type="EMBL" id="UHAI01000002">
    <property type="protein sequence ID" value="SUK18330.1"/>
    <property type="molecule type" value="Genomic_DNA"/>
</dbReference>
<dbReference type="RefSeq" id="WP_001081372.1">
    <property type="nucleotide sequence ID" value="NZ_BAABRD010000001.1"/>
</dbReference>
<keyword evidence="1" id="KW-0472">Membrane</keyword>
<comment type="caution">
    <text evidence="2">The sequence shown here is derived from an EMBL/GenBank/DDBJ whole genome shotgun (WGS) entry which is preliminary data.</text>
</comment>
<dbReference type="Proteomes" id="UP000254224">
    <property type="component" value="Unassembled WGS sequence"/>
</dbReference>
<feature type="transmembrane region" description="Helical" evidence="1">
    <location>
        <begin position="192"/>
        <end position="215"/>
    </location>
</feature>
<accession>A0A8G2I2T8</accession>
<protein>
    <recommendedName>
        <fullName evidence="4">DUF3169 family protein</fullName>
    </recommendedName>
</protein>
<gene>
    <name evidence="2" type="ORF">NCTC7972_01873</name>
</gene>
<feature type="transmembrane region" description="Helical" evidence="1">
    <location>
        <begin position="5"/>
        <end position="22"/>
    </location>
</feature>
<organism evidence="2 3">
    <name type="scientific">Staphylococcus aureus</name>
    <dbReference type="NCBI Taxonomy" id="1280"/>
    <lineage>
        <taxon>Bacteria</taxon>
        <taxon>Bacillati</taxon>
        <taxon>Bacillota</taxon>
        <taxon>Bacilli</taxon>
        <taxon>Bacillales</taxon>
        <taxon>Staphylococcaceae</taxon>
        <taxon>Staphylococcus</taxon>
    </lineage>
</organism>
<sequence length="219" mass="25714">MNRNLLTILLLIGYTYLIFNFLTAEYSLTSRIFYALNFISLSLILLAKAKSKKLNKNTHFLDEVQLVLEKSYSTIMYILNIALVISFISFLTGFIYLREEYPQFILYSIVLLLMTFYYIKLFYEDKHNIIYMNKKNVNFNNSELECQLQLDDGEKNVLLKQLVNFYKSTIILMFITEITLMFYSIISSNYQTVSMVLIAIVIFISSSLLITTNVYTNHN</sequence>
<keyword evidence="1" id="KW-1133">Transmembrane helix</keyword>
<evidence type="ECO:0000313" key="3">
    <source>
        <dbReference type="Proteomes" id="UP000254224"/>
    </source>
</evidence>
<proteinExistence type="predicted"/>
<feature type="transmembrane region" description="Helical" evidence="1">
    <location>
        <begin position="104"/>
        <end position="123"/>
    </location>
</feature>
<feature type="transmembrane region" description="Helical" evidence="1">
    <location>
        <begin position="75"/>
        <end position="98"/>
    </location>
</feature>